<evidence type="ECO:0000256" key="8">
    <source>
        <dbReference type="ARBA" id="ARBA00023180"/>
    </source>
</evidence>
<evidence type="ECO:0000259" key="11">
    <source>
        <dbReference type="Pfam" id="PF18401"/>
    </source>
</evidence>
<organism evidence="15 16">
    <name type="scientific">Carpinus fangiana</name>
    <dbReference type="NCBI Taxonomy" id="176857"/>
    <lineage>
        <taxon>Eukaryota</taxon>
        <taxon>Viridiplantae</taxon>
        <taxon>Streptophyta</taxon>
        <taxon>Embryophyta</taxon>
        <taxon>Tracheophyta</taxon>
        <taxon>Spermatophyta</taxon>
        <taxon>Magnoliopsida</taxon>
        <taxon>eudicotyledons</taxon>
        <taxon>Gunneridae</taxon>
        <taxon>Pentapetalae</taxon>
        <taxon>rosids</taxon>
        <taxon>fabids</taxon>
        <taxon>Fagales</taxon>
        <taxon>Betulaceae</taxon>
        <taxon>Carpinus</taxon>
    </lineage>
</organism>
<dbReference type="CDD" id="cd06432">
    <property type="entry name" value="GT8_HUGT1_C_like"/>
    <property type="match status" value="1"/>
</dbReference>
<dbReference type="PANTHER" id="PTHR11226:SF0">
    <property type="entry name" value="UDP-GLUCOSE:GLYCOPROTEIN GLUCOSYLTRANSFERASE"/>
    <property type="match status" value="1"/>
</dbReference>
<keyword evidence="5" id="KW-0808">Transferase</keyword>
<keyword evidence="8" id="KW-0325">Glycoprotein</keyword>
<dbReference type="GO" id="GO:0003980">
    <property type="term" value="F:UDP-glucose:glycoprotein glucosyltransferase activity"/>
    <property type="evidence" value="ECO:0007669"/>
    <property type="project" value="InterPro"/>
</dbReference>
<dbReference type="PANTHER" id="PTHR11226">
    <property type="entry name" value="UDP-GLUCOSE GLYCOPROTEIN:GLUCOSYLTRANSFERASE"/>
    <property type="match status" value="1"/>
</dbReference>
<dbReference type="OrthoDB" id="27683at2759"/>
<comment type="pathway">
    <text evidence="3">Protein modification; protein glycosylation.</text>
</comment>
<dbReference type="Proteomes" id="UP000327013">
    <property type="component" value="Unassembled WGS sequence"/>
</dbReference>
<feature type="compositionally biased region" description="Basic and acidic residues" evidence="9">
    <location>
        <begin position="1530"/>
        <end position="1541"/>
    </location>
</feature>
<comment type="caution">
    <text evidence="15">The sequence shown here is derived from an EMBL/GenBank/DDBJ whole genome shotgun (WGS) entry which is preliminary data.</text>
</comment>
<dbReference type="GO" id="GO:0036503">
    <property type="term" value="P:ERAD pathway"/>
    <property type="evidence" value="ECO:0007669"/>
    <property type="project" value="TreeGrafter"/>
</dbReference>
<evidence type="ECO:0000259" key="10">
    <source>
        <dbReference type="Pfam" id="PF18400"/>
    </source>
</evidence>
<evidence type="ECO:0000259" key="13">
    <source>
        <dbReference type="Pfam" id="PF18403"/>
    </source>
</evidence>
<evidence type="ECO:0000256" key="9">
    <source>
        <dbReference type="SAM" id="MobiDB-lite"/>
    </source>
</evidence>
<dbReference type="Pfam" id="PF18401">
    <property type="entry name" value="Thioredoxin_13"/>
    <property type="match status" value="1"/>
</dbReference>
<evidence type="ECO:0000259" key="14">
    <source>
        <dbReference type="Pfam" id="PF18404"/>
    </source>
</evidence>
<dbReference type="Pfam" id="PF18404">
    <property type="entry name" value="Glyco_transf_24"/>
    <property type="match status" value="1"/>
</dbReference>
<comment type="subcellular location">
    <subcellularLocation>
        <location evidence="2">Endoplasmic reticulum lumen</location>
    </subcellularLocation>
</comment>
<evidence type="ECO:0000313" key="16">
    <source>
        <dbReference type="Proteomes" id="UP000327013"/>
    </source>
</evidence>
<evidence type="ECO:0000256" key="1">
    <source>
        <dbReference type="ARBA" id="ARBA00001913"/>
    </source>
</evidence>
<feature type="domain" description="UGGT thioredoxin-like" evidence="11">
    <location>
        <begin position="323"/>
        <end position="453"/>
    </location>
</feature>
<dbReference type="GO" id="GO:0005788">
    <property type="term" value="C:endoplasmic reticulum lumen"/>
    <property type="evidence" value="ECO:0007669"/>
    <property type="project" value="UniProtKB-SubCell"/>
</dbReference>
<dbReference type="Pfam" id="PF18402">
    <property type="entry name" value="Thioredoxin_14"/>
    <property type="match status" value="1"/>
</dbReference>
<feature type="region of interest" description="Disordered" evidence="9">
    <location>
        <begin position="1528"/>
        <end position="1570"/>
    </location>
</feature>
<dbReference type="GO" id="GO:0051082">
    <property type="term" value="F:unfolded protein binding"/>
    <property type="evidence" value="ECO:0007669"/>
    <property type="project" value="TreeGrafter"/>
</dbReference>
<gene>
    <name evidence="15" type="ORF">FH972_022883</name>
</gene>
<evidence type="ECO:0000259" key="12">
    <source>
        <dbReference type="Pfam" id="PF18402"/>
    </source>
</evidence>
<dbReference type="Pfam" id="PF18400">
    <property type="entry name" value="Thioredoxin_12"/>
    <property type="match status" value="1"/>
</dbReference>
<evidence type="ECO:0000313" key="15">
    <source>
        <dbReference type="EMBL" id="KAB8345828.1"/>
    </source>
</evidence>
<evidence type="ECO:0000256" key="7">
    <source>
        <dbReference type="ARBA" id="ARBA00022824"/>
    </source>
</evidence>
<dbReference type="UniPathway" id="UPA00378"/>
<dbReference type="SUPFAM" id="SSF53448">
    <property type="entry name" value="Nucleotide-diphospho-sugar transferases"/>
    <property type="match status" value="1"/>
</dbReference>
<evidence type="ECO:0000256" key="3">
    <source>
        <dbReference type="ARBA" id="ARBA00004922"/>
    </source>
</evidence>
<name>A0A5N6KU75_9ROSI</name>
<dbReference type="FunFam" id="3.90.550.10:FF:000065">
    <property type="entry name" value="UDP-glucose:glycoprotein glucosyltransferase, putative"/>
    <property type="match status" value="1"/>
</dbReference>
<proteinExistence type="inferred from homology"/>
<evidence type="ECO:0000256" key="2">
    <source>
        <dbReference type="ARBA" id="ARBA00004319"/>
    </source>
</evidence>
<feature type="domain" description="UGGT thioredoxin-like" evidence="12">
    <location>
        <begin position="459"/>
        <end position="703"/>
    </location>
</feature>
<evidence type="ECO:0000256" key="6">
    <source>
        <dbReference type="ARBA" id="ARBA00022729"/>
    </source>
</evidence>
<feature type="domain" description="UDP-glucose:glycoprotein glucosyltransferase thioredoxin-like" evidence="13">
    <location>
        <begin position="715"/>
        <end position="914"/>
    </location>
</feature>
<dbReference type="InterPro" id="IPR040525">
    <property type="entry name" value="UGGT_TRXL_4"/>
</dbReference>
<evidence type="ECO:0008006" key="17">
    <source>
        <dbReference type="Google" id="ProtNLM"/>
    </source>
</evidence>
<keyword evidence="16" id="KW-1185">Reference proteome</keyword>
<dbReference type="InterPro" id="IPR040693">
    <property type="entry name" value="UGGT_TRXL_1"/>
</dbReference>
<comment type="cofactor">
    <cofactor evidence="1">
        <name>Ca(2+)</name>
        <dbReference type="ChEBI" id="CHEBI:29108"/>
    </cofactor>
</comment>
<accession>A0A5N6KU75</accession>
<dbReference type="InterPro" id="IPR040692">
    <property type="entry name" value="UGGT_TRXL_3"/>
</dbReference>
<dbReference type="InterPro" id="IPR040694">
    <property type="entry name" value="UGGT_TRXL_2"/>
</dbReference>
<comment type="similarity">
    <text evidence="4">Belongs to the glycosyltransferase 8 family.</text>
</comment>
<evidence type="ECO:0000256" key="5">
    <source>
        <dbReference type="ARBA" id="ARBA00022679"/>
    </source>
</evidence>
<dbReference type="InterPro" id="IPR009448">
    <property type="entry name" value="UDP-g_GGtrans"/>
</dbReference>
<dbReference type="Gene3D" id="3.90.550.10">
    <property type="entry name" value="Spore Coat Polysaccharide Biosynthesis Protein SpsA, Chain A"/>
    <property type="match status" value="1"/>
</dbReference>
<feature type="domain" description="UGGT thioredoxin-like" evidence="10">
    <location>
        <begin position="86"/>
        <end position="275"/>
    </location>
</feature>
<dbReference type="EMBL" id="VIBQ01000013">
    <property type="protein sequence ID" value="KAB8345828.1"/>
    <property type="molecule type" value="Genomic_DNA"/>
</dbReference>
<dbReference type="Pfam" id="PF06427">
    <property type="entry name" value="UDP-g_GGTase"/>
    <property type="match status" value="1"/>
</dbReference>
<keyword evidence="7" id="KW-0256">Endoplasmic reticulum</keyword>
<dbReference type="InterPro" id="IPR029044">
    <property type="entry name" value="Nucleotide-diphossugar_trans"/>
</dbReference>
<dbReference type="Pfam" id="PF18403">
    <property type="entry name" value="Thioredoxin_15"/>
    <property type="match status" value="1"/>
</dbReference>
<sequence length="1570" mass="175006">MPPSSSISKLPLKPTLMPLQALSNNCTACFIALLTPVLEWKKLAMKAFANPQGLSTAFLYGFILLASAASTAESTVEVNLEAAFEKPPFLLELLESAASENSSAYFPLLRDIALGHFDFCLVDEEFYYTFLSTLKDNEYITDEAVLATWNFGLSIHEAAPRIEAQHQLWASTVYSSYHGDATPSSNAVEVWTDGNGLCIDERCEGQGVWYPPTNKALDNLPFDRVRGPADGQSPWTLYIDITDRAFGDLYLSWSERLIRNNIPFRVRYKPSMKASTAPLVVSGYGVELALKRTDYIVIDDRAEEEAGNAPQKKIKVNLESKNVADVKPLSTTELKNLGLNTASFIMKEKNPLATLLKISGDFPKHAAALASHNASSHFITEHRANRASFVPAGYNIVWINGASVDSREFDAYSLIERLRGERNLVNSLISLGLSAPEAISLLSHEAIADASSTDEPQRYDFRDEAEGGEVIIWMNDIEKDKRYADFPTNNKALLQRVFPGQLPSVRKDIHNVIFPVDLSDRQDVLTVLETIQAFVKKLVPVRFGLVPLSGTPVAVEHAMILYYLVDTYGLAAAMDYLDKSLPGAKANPPSGVIFAEVVEDRKARLDRHLMSFGEILQSDALRQRIQSSKSYLKRLGSDGSTSPIFGNGIALPKNDEWMQAMSQRLALDLRTIQQNIFEENVEEGDWLPGIYLKDAAFSRNSLIIPEDEQKILLFDLVRLHADHFPLFRDVPVFRPLMDEPAAEETTILLFGDLNNDANAELILSAILFSLDHDMTSITLLHHPDTDFSISSMTLLQEKLSRDDSGFGSDQKEKVGRFLTGALMSQSVILSKRAAELRSLSNTLSMKPSDTAVMINGRLLLLSDGTSLSSEDFNTLYNYERKKRIDPVDSAIQDLKLSSKLTGDLPLAKLSSLIALSSVSDIPQGIFDTASGPRTDAFKIWNSTFTSIEYGDKATAPIQVVASIDPSSELAQRWIPIIMVLAEMKGVHLHIFLNPKERLSELPTKRFYRHVLHAQPAFYLRGGLADPNALFSGLPKDALLTMALDVPPAWLVAAKDAAQDLDNIKLSSLKDGAKVEAKYELENILIEGHSRDETMGSPPRGVQFVLGSGDNPDFASTIVMANLGYFQFKANPGLYNLALQSGASEEIFSLDSAGTLGHSSKQGDETTRIALSSFKGATLFPRLSRKPGMEEYDVLETPQISTSDIAAKAARLADGVLDKVGVTGVRTGELFSQALNYGRMMLGKSGIDTTSLNVERKHADINIFSVASGHLYERMLNIMMVSVMRHTDKTVKFWFIEQFLSPSFKKSMPTLAKEYGFEYEMVTYKWPHWLRAQKEKQRVIWGYKILFLDVLFPLDLDKVIFVDADQIVRTDMYDLVQHDLGGAPYGFTPMCDSRTEMEGFRFWKQGYWKQFLQGLPYHISALYVVDLKRFRQMAAGDRLRQQYHQLSADPNSLSNLDQDLPNHMQSMLPIHSLPQEWLWCETWCSDEALKEARTIDLCNNPQTKEPKLDRARRQVPEWTTYDDEIAAVFRGEGRPSGNKDDGPPPNHVSSEASIAEPQPEASANPEVHEEL</sequence>
<keyword evidence="6" id="KW-0732">Signal</keyword>
<dbReference type="GO" id="GO:0018279">
    <property type="term" value="P:protein N-linked glycosylation via asparagine"/>
    <property type="evidence" value="ECO:0007669"/>
    <property type="project" value="TreeGrafter"/>
</dbReference>
<evidence type="ECO:0000256" key="4">
    <source>
        <dbReference type="ARBA" id="ARBA00006351"/>
    </source>
</evidence>
<reference evidence="15 16" key="1">
    <citation type="submission" date="2019-06" db="EMBL/GenBank/DDBJ databases">
        <title>A chromosomal-level reference genome of Carpinus fangiana (Coryloideae, Betulaceae).</title>
        <authorList>
            <person name="Yang X."/>
            <person name="Wang Z."/>
            <person name="Zhang L."/>
            <person name="Hao G."/>
            <person name="Liu J."/>
            <person name="Yang Y."/>
        </authorList>
    </citation>
    <scope>NUCLEOTIDE SEQUENCE [LARGE SCALE GENOMIC DNA]</scope>
    <source>
        <strain evidence="15">Cfa_2016G</strain>
        <tissue evidence="15">Leaf</tissue>
    </source>
</reference>
<dbReference type="InterPro" id="IPR040497">
    <property type="entry name" value="Glyco_transf_24"/>
</dbReference>
<feature type="domain" description="Glucosyltransferase 24 catalytic" evidence="14">
    <location>
        <begin position="1260"/>
        <end position="1526"/>
    </location>
</feature>
<protein>
    <recommendedName>
        <fullName evidence="17">UDP-glucose:glycoprotein glucosyltransferase</fullName>
    </recommendedName>
</protein>